<sequence length="465" mass="51490">MRMMDSQKFCLKWDGFQSSVTSVFDHLRRDGELVDITLCCEGQRVKAHRMMLSACSPYFRDLLKDNPCQQMVFFLKDTSAEDLSAIIEFMYKGSVNVSQTQLASFIRTAEMLQIKGLSGDEEKTPAGHPTEGGQAIAEESIKVEKVDLTEEEDDDATLDSTLDYVADYEGGYRDGPDLSMADAAAIMGGGGGGGVAGPSQRPPDDGSQSDQRLHVCNVCGKSYKHRESLNHHRKKHEGLTTCFVCGKVCCIVAELRRHLELNHGLTQEEVRRFVPTKPKERIMQAPFRAAGMLQPTLGAAQGMMPMAAPSAAQFKPSVRAGRSLECNECGSVYSHLSSLLLHKKKHAGFTTCMLCGRVYGRVTILRNHLMKAHNMSKKDAREMSRGVPLSCDVCGRIYHHISSLALHRKVHQGLTRCPVCGKVSSKVANLRRHLERSHRMSAEDIGRIVPKSRHSVMATSRLSRL</sequence>
<keyword evidence="2" id="KW-0862">Zinc</keyword>
<proteinExistence type="predicted"/>
<evidence type="ECO:0000256" key="2">
    <source>
        <dbReference type="PROSITE-ProRule" id="PRU00042"/>
    </source>
</evidence>
<feature type="domain" description="C2H2-type" evidence="5">
    <location>
        <begin position="324"/>
        <end position="351"/>
    </location>
</feature>
<dbReference type="CDD" id="cd18315">
    <property type="entry name" value="BTB_POZ_BAB-like"/>
    <property type="match status" value="1"/>
</dbReference>
<evidence type="ECO:0000259" key="5">
    <source>
        <dbReference type="PROSITE" id="PS50157"/>
    </source>
</evidence>
<dbReference type="OrthoDB" id="10261408at2759"/>
<dbReference type="SUPFAM" id="SSF57667">
    <property type="entry name" value="beta-beta-alpha zinc fingers"/>
    <property type="match status" value="3"/>
</dbReference>
<evidence type="ECO:0000256" key="1">
    <source>
        <dbReference type="ARBA" id="ARBA00023242"/>
    </source>
</evidence>
<evidence type="ECO:0000313" key="6">
    <source>
        <dbReference type="EMBL" id="KAF0288527.1"/>
    </source>
</evidence>
<feature type="domain" description="C2H2-type" evidence="5">
    <location>
        <begin position="415"/>
        <end position="443"/>
    </location>
</feature>
<feature type="region of interest" description="Disordered" evidence="3">
    <location>
        <begin position="191"/>
        <end position="211"/>
    </location>
</feature>
<reference evidence="6 7" key="1">
    <citation type="submission" date="2019-07" db="EMBL/GenBank/DDBJ databases">
        <title>Draft genome assembly of a fouling barnacle, Amphibalanus amphitrite (Darwin, 1854): The first reference genome for Thecostraca.</title>
        <authorList>
            <person name="Kim W."/>
        </authorList>
    </citation>
    <scope>NUCLEOTIDE SEQUENCE [LARGE SCALE GENOMIC DNA]</scope>
    <source>
        <strain evidence="6">SNU_AA5</strain>
        <tissue evidence="6">Soma without cirri and trophi</tissue>
    </source>
</reference>
<gene>
    <name evidence="6" type="primary">br_17</name>
    <name evidence="6" type="ORF">FJT64_013079</name>
</gene>
<dbReference type="GO" id="GO:0005634">
    <property type="term" value="C:nucleus"/>
    <property type="evidence" value="ECO:0007669"/>
    <property type="project" value="TreeGrafter"/>
</dbReference>
<accession>A0A6A4UXN1</accession>
<dbReference type="SMART" id="SM00355">
    <property type="entry name" value="ZnF_C2H2"/>
    <property type="match status" value="6"/>
</dbReference>
<dbReference type="GO" id="GO:0003006">
    <property type="term" value="P:developmental process involved in reproduction"/>
    <property type="evidence" value="ECO:0007669"/>
    <property type="project" value="UniProtKB-ARBA"/>
</dbReference>
<dbReference type="GO" id="GO:0048666">
    <property type="term" value="P:neuron development"/>
    <property type="evidence" value="ECO:0007669"/>
    <property type="project" value="UniProtKB-ARBA"/>
</dbReference>
<dbReference type="InterPro" id="IPR051095">
    <property type="entry name" value="Dros_DevTransReg"/>
</dbReference>
<dbReference type="InterPro" id="IPR011333">
    <property type="entry name" value="SKP1/BTB/POZ_sf"/>
</dbReference>
<dbReference type="PROSITE" id="PS50157">
    <property type="entry name" value="ZINC_FINGER_C2H2_2"/>
    <property type="match status" value="5"/>
</dbReference>
<dbReference type="Gene3D" id="3.30.710.10">
    <property type="entry name" value="Potassium Channel Kv1.1, Chain A"/>
    <property type="match status" value="1"/>
</dbReference>
<evidence type="ECO:0000313" key="7">
    <source>
        <dbReference type="Proteomes" id="UP000440578"/>
    </source>
</evidence>
<feature type="region of interest" description="Disordered" evidence="3">
    <location>
        <begin position="117"/>
        <end position="139"/>
    </location>
</feature>
<dbReference type="SUPFAM" id="SSF54695">
    <property type="entry name" value="POZ domain"/>
    <property type="match status" value="1"/>
</dbReference>
<keyword evidence="2" id="KW-0479">Metal-binding</keyword>
<dbReference type="PROSITE" id="PS00028">
    <property type="entry name" value="ZINC_FINGER_C2H2_1"/>
    <property type="match status" value="5"/>
</dbReference>
<feature type="domain" description="C2H2-type" evidence="5">
    <location>
        <begin position="350"/>
        <end position="378"/>
    </location>
</feature>
<dbReference type="PANTHER" id="PTHR23110:SF99">
    <property type="entry name" value="BROAD-COMPLEX CORE PROTEIN ISOFORM 6"/>
    <property type="match status" value="1"/>
</dbReference>
<dbReference type="AlphaFoldDB" id="A0A6A4UXN1"/>
<dbReference type="Pfam" id="PF00096">
    <property type="entry name" value="zf-C2H2"/>
    <property type="match status" value="3"/>
</dbReference>
<feature type="domain" description="C2H2-type" evidence="5">
    <location>
        <begin position="214"/>
        <end position="241"/>
    </location>
</feature>
<evidence type="ECO:0000256" key="3">
    <source>
        <dbReference type="SAM" id="MobiDB-lite"/>
    </source>
</evidence>
<dbReference type="Gene3D" id="3.30.160.60">
    <property type="entry name" value="Classic Zinc Finger"/>
    <property type="match status" value="3"/>
</dbReference>
<keyword evidence="7" id="KW-1185">Reference proteome</keyword>
<dbReference type="PROSITE" id="PS50097">
    <property type="entry name" value="BTB"/>
    <property type="match status" value="1"/>
</dbReference>
<dbReference type="SMART" id="SM00225">
    <property type="entry name" value="BTB"/>
    <property type="match status" value="1"/>
</dbReference>
<dbReference type="GO" id="GO:0008270">
    <property type="term" value="F:zinc ion binding"/>
    <property type="evidence" value="ECO:0007669"/>
    <property type="project" value="UniProtKB-KW"/>
</dbReference>
<feature type="domain" description="C2H2-type" evidence="5">
    <location>
        <begin position="389"/>
        <end position="416"/>
    </location>
</feature>
<protein>
    <submittedName>
        <fullName evidence="6">Broad-complex core protein isoform 6</fullName>
    </submittedName>
</protein>
<dbReference type="Pfam" id="PF00651">
    <property type="entry name" value="BTB"/>
    <property type="match status" value="1"/>
</dbReference>
<dbReference type="PANTHER" id="PTHR23110">
    <property type="entry name" value="BTB DOMAIN TRANSCRIPTION FACTOR"/>
    <property type="match status" value="1"/>
</dbReference>
<dbReference type="Proteomes" id="UP000440578">
    <property type="component" value="Unassembled WGS sequence"/>
</dbReference>
<dbReference type="InterPro" id="IPR000210">
    <property type="entry name" value="BTB/POZ_dom"/>
</dbReference>
<dbReference type="InterPro" id="IPR036236">
    <property type="entry name" value="Znf_C2H2_sf"/>
</dbReference>
<dbReference type="GO" id="GO:0048513">
    <property type="term" value="P:animal organ development"/>
    <property type="evidence" value="ECO:0007669"/>
    <property type="project" value="UniProtKB-ARBA"/>
</dbReference>
<dbReference type="GO" id="GO:0006357">
    <property type="term" value="P:regulation of transcription by RNA polymerase II"/>
    <property type="evidence" value="ECO:0007669"/>
    <property type="project" value="TreeGrafter"/>
</dbReference>
<keyword evidence="2" id="KW-0863">Zinc-finger</keyword>
<keyword evidence="1" id="KW-0539">Nucleus</keyword>
<dbReference type="InterPro" id="IPR013087">
    <property type="entry name" value="Znf_C2H2_type"/>
</dbReference>
<comment type="caution">
    <text evidence="6">The sequence shown here is derived from an EMBL/GenBank/DDBJ whole genome shotgun (WGS) entry which is preliminary data.</text>
</comment>
<evidence type="ECO:0000259" key="4">
    <source>
        <dbReference type="PROSITE" id="PS50097"/>
    </source>
</evidence>
<dbReference type="EMBL" id="VIIS01002103">
    <property type="protein sequence ID" value="KAF0288527.1"/>
    <property type="molecule type" value="Genomic_DNA"/>
</dbReference>
<feature type="domain" description="BTB" evidence="4">
    <location>
        <begin position="34"/>
        <end position="99"/>
    </location>
</feature>
<organism evidence="6 7">
    <name type="scientific">Amphibalanus amphitrite</name>
    <name type="common">Striped barnacle</name>
    <name type="synonym">Balanus amphitrite</name>
    <dbReference type="NCBI Taxonomy" id="1232801"/>
    <lineage>
        <taxon>Eukaryota</taxon>
        <taxon>Metazoa</taxon>
        <taxon>Ecdysozoa</taxon>
        <taxon>Arthropoda</taxon>
        <taxon>Crustacea</taxon>
        <taxon>Multicrustacea</taxon>
        <taxon>Cirripedia</taxon>
        <taxon>Thoracica</taxon>
        <taxon>Thoracicalcarea</taxon>
        <taxon>Balanomorpha</taxon>
        <taxon>Balanoidea</taxon>
        <taxon>Balanidae</taxon>
        <taxon>Amphibalaninae</taxon>
        <taxon>Amphibalanus</taxon>
    </lineage>
</organism>
<name>A0A6A4UXN1_AMPAM</name>